<dbReference type="EMBL" id="CP117167">
    <property type="protein sequence ID" value="WCT10344.1"/>
    <property type="molecule type" value="Genomic_DNA"/>
</dbReference>
<dbReference type="Proteomes" id="UP001216139">
    <property type="component" value="Chromosome"/>
</dbReference>
<comment type="subcellular location">
    <subcellularLocation>
        <location evidence="1 4">Cell outer membrane</location>
    </subcellularLocation>
</comment>
<keyword evidence="7" id="KW-0675">Receptor</keyword>
<feature type="domain" description="TonB-dependent receptor plug" evidence="6">
    <location>
        <begin position="137"/>
        <end position="242"/>
    </location>
</feature>
<dbReference type="RefSeq" id="WP_273628498.1">
    <property type="nucleotide sequence ID" value="NZ_CP117167.1"/>
</dbReference>
<sequence length="965" mass="106777">MSPTPTKRLLLFCLTIVLVLTISNAFSQSVKGKVTDAKTGETLIGATIIIDNANTKLSTVVKLDGAYLFKNVPLGTYRLRVEFVGYKTTKEYQVEVKDANAVVLNIAMADNATALNEVAITEHASRESDHASRNDEKRATNTMNVVSANTIAVSPDVLVSNVLSRVSGITIDRSNTGDAQHVIIRGMDKQYNTTLINGVKIPSPDDKNRYIPLDIIPADLVERIEVSKTLTPDMEGDASGGVVNLVMKSAPDHLRVEGNVGTGYSQIFFNRSYASFNGSTVNSKAPGEINPGAPASIGQFPYQNLLTKTGNAPPNANVSLTVGDRFLHNKLGVIFSGTYQNSYQGDNSFTVVQENTVGPSPNINTPNSETAFQSSYNRQYSSQLSRLGTIASVDYKFNDKNSITLFGTYLQLNEYRVRQTQTSTYSGYSYQGFIATNSMDNLTETRTDLQSIYNVTLKGKHKITKGFSLDWILANSEASHKQPDIAQFKTTYQTSPDLANGKNQPDPNNPNNSVFVTPDVINGPVTVGNESRIWTHNTDKDVSGYLNLHYDTKIFGRRALFSAGGMFRHKTRDNFVDSYSLPNTFIPGTNNAEVYTSIPDATFSFSQNPANALGSSASDPGVYTFTENVQGYYGMLQYFISDRLDVLFGLRGENTSQAYYSNLPVNLPGKSATINYVDHLPSINAKYALTDNQAIRASYFMSILRPAFADFIPYPQVSPDDPNPSQGNPYLQHTVIDNYDLRYEFFPGVFDEFMAGGFYKHLTNPIERMLVAGQSGATLFNTPVNLGNAQNYGFEFVAKKFFGNVGVSANYTYTKSQITTPKSIDVVNVGVTTRDQTRPLQGQAANIGNVSLLYKDQKHGIDAQLAVSYTGERIALVSKYYGLDTWEKPETFLDFSAQKQIGKHFIVFAKANNILNTPYQLFIKQDNHNDYSGLLKYAHQESPNYTTVQYDEYYARYNLGMRFKF</sequence>
<protein>
    <submittedName>
        <fullName evidence="7">TonB-dependent receptor</fullName>
    </submittedName>
</protein>
<organism evidence="7 8">
    <name type="scientific">Mucilaginibacter jinjuensis</name>
    <dbReference type="NCBI Taxonomy" id="1176721"/>
    <lineage>
        <taxon>Bacteria</taxon>
        <taxon>Pseudomonadati</taxon>
        <taxon>Bacteroidota</taxon>
        <taxon>Sphingobacteriia</taxon>
        <taxon>Sphingobacteriales</taxon>
        <taxon>Sphingobacteriaceae</taxon>
        <taxon>Mucilaginibacter</taxon>
    </lineage>
</organism>
<evidence type="ECO:0000313" key="7">
    <source>
        <dbReference type="EMBL" id="WCT10344.1"/>
    </source>
</evidence>
<proteinExistence type="inferred from homology"/>
<keyword evidence="2 4" id="KW-0472">Membrane</keyword>
<dbReference type="Gene3D" id="2.60.40.1120">
    <property type="entry name" value="Carboxypeptidase-like, regulatory domain"/>
    <property type="match status" value="1"/>
</dbReference>
<dbReference type="InterPro" id="IPR000531">
    <property type="entry name" value="Beta-barrel_TonB"/>
</dbReference>
<comment type="similarity">
    <text evidence="4">Belongs to the TonB-dependent receptor family.</text>
</comment>
<accession>A0ABY7T214</accession>
<keyword evidence="8" id="KW-1185">Reference proteome</keyword>
<dbReference type="Pfam" id="PF00593">
    <property type="entry name" value="TonB_dep_Rec_b-barrel"/>
    <property type="match status" value="1"/>
</dbReference>
<evidence type="ECO:0000256" key="1">
    <source>
        <dbReference type="ARBA" id="ARBA00004442"/>
    </source>
</evidence>
<dbReference type="Gene3D" id="2.40.170.20">
    <property type="entry name" value="TonB-dependent receptor, beta-barrel domain"/>
    <property type="match status" value="1"/>
</dbReference>
<evidence type="ECO:0000256" key="2">
    <source>
        <dbReference type="ARBA" id="ARBA00023136"/>
    </source>
</evidence>
<dbReference type="SUPFAM" id="SSF49464">
    <property type="entry name" value="Carboxypeptidase regulatory domain-like"/>
    <property type="match status" value="1"/>
</dbReference>
<name>A0ABY7T214_9SPHI</name>
<keyword evidence="3" id="KW-0998">Cell outer membrane</keyword>
<evidence type="ECO:0000256" key="3">
    <source>
        <dbReference type="ARBA" id="ARBA00023237"/>
    </source>
</evidence>
<evidence type="ECO:0000313" key="8">
    <source>
        <dbReference type="Proteomes" id="UP001216139"/>
    </source>
</evidence>
<keyword evidence="4" id="KW-0798">TonB box</keyword>
<dbReference type="PANTHER" id="PTHR40980">
    <property type="entry name" value="PLUG DOMAIN-CONTAINING PROTEIN"/>
    <property type="match status" value="1"/>
</dbReference>
<evidence type="ECO:0000256" key="4">
    <source>
        <dbReference type="RuleBase" id="RU003357"/>
    </source>
</evidence>
<reference evidence="7 8" key="1">
    <citation type="submission" date="2023-02" db="EMBL/GenBank/DDBJ databases">
        <title>Genome sequence of Mucilaginibacter jinjuensis strain KACC 16571.</title>
        <authorList>
            <person name="Kim S."/>
            <person name="Heo J."/>
            <person name="Kwon S.-W."/>
        </authorList>
    </citation>
    <scope>NUCLEOTIDE SEQUENCE [LARGE SCALE GENOMIC DNA]</scope>
    <source>
        <strain evidence="7 8">KACC 16571</strain>
    </source>
</reference>
<evidence type="ECO:0000259" key="5">
    <source>
        <dbReference type="Pfam" id="PF00593"/>
    </source>
</evidence>
<dbReference type="SUPFAM" id="SSF56935">
    <property type="entry name" value="Porins"/>
    <property type="match status" value="1"/>
</dbReference>
<feature type="domain" description="TonB-dependent receptor-like beta-barrel" evidence="5">
    <location>
        <begin position="499"/>
        <end position="914"/>
    </location>
</feature>
<evidence type="ECO:0000259" key="6">
    <source>
        <dbReference type="Pfam" id="PF07715"/>
    </source>
</evidence>
<dbReference type="InterPro" id="IPR036942">
    <property type="entry name" value="Beta-barrel_TonB_sf"/>
</dbReference>
<gene>
    <name evidence="7" type="ORF">PQO05_16535</name>
</gene>
<dbReference type="Pfam" id="PF13715">
    <property type="entry name" value="CarbopepD_reg_2"/>
    <property type="match status" value="1"/>
</dbReference>
<dbReference type="InterPro" id="IPR008969">
    <property type="entry name" value="CarboxyPept-like_regulatory"/>
</dbReference>
<dbReference type="InterPro" id="IPR012910">
    <property type="entry name" value="Plug_dom"/>
</dbReference>
<dbReference type="PANTHER" id="PTHR40980:SF4">
    <property type="entry name" value="TONB-DEPENDENT RECEPTOR-LIKE BETA-BARREL DOMAIN-CONTAINING PROTEIN"/>
    <property type="match status" value="1"/>
</dbReference>
<dbReference type="Pfam" id="PF07715">
    <property type="entry name" value="Plug"/>
    <property type="match status" value="1"/>
</dbReference>
<dbReference type="InterPro" id="IPR037066">
    <property type="entry name" value="Plug_dom_sf"/>
</dbReference>
<dbReference type="Gene3D" id="2.170.130.10">
    <property type="entry name" value="TonB-dependent receptor, plug domain"/>
    <property type="match status" value="1"/>
</dbReference>